<evidence type="ECO:0000256" key="17">
    <source>
        <dbReference type="SAM" id="MobiDB-lite"/>
    </source>
</evidence>
<evidence type="ECO:0000256" key="8">
    <source>
        <dbReference type="ARBA" id="ARBA00022837"/>
    </source>
</evidence>
<evidence type="ECO:0000256" key="10">
    <source>
        <dbReference type="ARBA" id="ARBA00023065"/>
    </source>
</evidence>
<evidence type="ECO:0000256" key="13">
    <source>
        <dbReference type="ARBA" id="ARBA00023303"/>
    </source>
</evidence>
<comment type="catalytic activity">
    <reaction evidence="14">
        <text>Ca(2+)(in) = Ca(2+)(out)</text>
        <dbReference type="Rhea" id="RHEA:29671"/>
        <dbReference type="ChEBI" id="CHEBI:29108"/>
    </reaction>
</comment>
<evidence type="ECO:0000256" key="9">
    <source>
        <dbReference type="ARBA" id="ARBA00022989"/>
    </source>
</evidence>
<dbReference type="InterPro" id="IPR039055">
    <property type="entry name" value="MCU_fam"/>
</dbReference>
<keyword evidence="16" id="KW-0175">Coiled coil</keyword>
<keyword evidence="5 15" id="KW-0107">Calcium channel</keyword>
<keyword evidence="13 15" id="KW-0407">Ion channel</keyword>
<dbReference type="AlphaFoldDB" id="A0A0M3KCQ0"/>
<evidence type="ECO:0000259" key="18">
    <source>
        <dbReference type="Pfam" id="PF04678"/>
    </source>
</evidence>
<dbReference type="WBParaSite" id="ASIM_0001875101-mRNA-1">
    <property type="protein sequence ID" value="ASIM_0001875101-mRNA-1"/>
    <property type="gene ID" value="ASIM_0001875101"/>
</dbReference>
<accession>A0A0M3KCQ0</accession>
<organism evidence="19">
    <name type="scientific">Anisakis simplex</name>
    <name type="common">Herring worm</name>
    <dbReference type="NCBI Taxonomy" id="6269"/>
    <lineage>
        <taxon>Eukaryota</taxon>
        <taxon>Metazoa</taxon>
        <taxon>Ecdysozoa</taxon>
        <taxon>Nematoda</taxon>
        <taxon>Chromadorea</taxon>
        <taxon>Rhabditida</taxon>
        <taxon>Spirurina</taxon>
        <taxon>Ascaridomorpha</taxon>
        <taxon>Ascaridoidea</taxon>
        <taxon>Anisakidae</taxon>
        <taxon>Anisakis</taxon>
        <taxon>Anisakis simplex complex</taxon>
    </lineage>
</organism>
<sequence length="247" mass="29033">LLQLGDFRLRINDSTYTVTVPPLERGISSLIEVSSSDKLRILDDLKSKIASLHAIFNVDEFKVERERILIEKLEEVEQELKPLEELKSKIDAECEKHSERVMWSFFVAMGLQTGIFARLTWWEYSWDIMEPVTYFATYATVIATYGYYLYTRQEFEYSTMRNRCYTKYFYKVAEKYKFNVERYNELLDLTDGIRKDLSRLRDPLYQHLPATHLAWALKDASSSRLKSQSEMSPDPAVQSSADDHQKS</sequence>
<evidence type="ECO:0000256" key="12">
    <source>
        <dbReference type="ARBA" id="ARBA00023136"/>
    </source>
</evidence>
<keyword evidence="12 15" id="KW-0472">Membrane</keyword>
<evidence type="ECO:0000256" key="3">
    <source>
        <dbReference type="ARBA" id="ARBA00022448"/>
    </source>
</evidence>
<evidence type="ECO:0000256" key="15">
    <source>
        <dbReference type="RuleBase" id="RU367035"/>
    </source>
</evidence>
<evidence type="ECO:0000256" key="7">
    <source>
        <dbReference type="ARBA" id="ARBA00022792"/>
    </source>
</evidence>
<keyword evidence="9 15" id="KW-1133">Transmembrane helix</keyword>
<proteinExistence type="inferred from homology"/>
<dbReference type="GO" id="GO:0005262">
    <property type="term" value="F:calcium channel activity"/>
    <property type="evidence" value="ECO:0007669"/>
    <property type="project" value="UniProtKB-UniRule"/>
</dbReference>
<dbReference type="GO" id="GO:0015292">
    <property type="term" value="F:uniporter activity"/>
    <property type="evidence" value="ECO:0007669"/>
    <property type="project" value="UniProtKB-UniRule"/>
</dbReference>
<keyword evidence="10 15" id="KW-0406">Ion transport</keyword>
<evidence type="ECO:0000256" key="16">
    <source>
        <dbReference type="SAM" id="Coils"/>
    </source>
</evidence>
<feature type="transmembrane region" description="Helical" evidence="15">
    <location>
        <begin position="132"/>
        <end position="150"/>
    </location>
</feature>
<dbReference type="GO" id="GO:0036444">
    <property type="term" value="P:calcium import into the mitochondrion"/>
    <property type="evidence" value="ECO:0007669"/>
    <property type="project" value="TreeGrafter"/>
</dbReference>
<feature type="transmembrane region" description="Helical" evidence="15">
    <location>
        <begin position="101"/>
        <end position="120"/>
    </location>
</feature>
<dbReference type="GO" id="GO:0051560">
    <property type="term" value="P:mitochondrial calcium ion homeostasis"/>
    <property type="evidence" value="ECO:0007669"/>
    <property type="project" value="UniProtKB-UniRule"/>
</dbReference>
<reference evidence="19" key="1">
    <citation type="submission" date="2017-02" db="UniProtKB">
        <authorList>
            <consortium name="WormBaseParasite"/>
        </authorList>
    </citation>
    <scope>IDENTIFICATION</scope>
</reference>
<comment type="domain">
    <text evidence="15">The selectivity filter, in which calcium ions are arranged in single file, is composed of two acidic rings separated by one helical turn along the central axis of the channel pore.</text>
</comment>
<keyword evidence="3 15" id="KW-0813">Transport</keyword>
<evidence type="ECO:0000256" key="4">
    <source>
        <dbReference type="ARBA" id="ARBA00022568"/>
    </source>
</evidence>
<evidence type="ECO:0000256" key="14">
    <source>
        <dbReference type="ARBA" id="ARBA00036634"/>
    </source>
</evidence>
<dbReference type="PANTHER" id="PTHR13462:SF10">
    <property type="entry name" value="CALCIUM UNIPORTER PROTEIN, MITOCHONDRIAL"/>
    <property type="match status" value="1"/>
</dbReference>
<evidence type="ECO:0000256" key="6">
    <source>
        <dbReference type="ARBA" id="ARBA00022692"/>
    </source>
</evidence>
<feature type="domain" description="Calcium uniporter protein C-terminal" evidence="18">
    <location>
        <begin position="35"/>
        <end position="186"/>
    </location>
</feature>
<keyword evidence="4 15" id="KW-0109">Calcium transport</keyword>
<dbReference type="Pfam" id="PF04678">
    <property type="entry name" value="MCU"/>
    <property type="match status" value="1"/>
</dbReference>
<evidence type="ECO:0000313" key="19">
    <source>
        <dbReference type="WBParaSite" id="ASIM_0001875101-mRNA-1"/>
    </source>
</evidence>
<name>A0A0M3KCQ0_ANISI</name>
<comment type="similarity">
    <text evidence="2 15">Belongs to the MCU (TC 1.A.77) family.</text>
</comment>
<evidence type="ECO:0000256" key="2">
    <source>
        <dbReference type="ARBA" id="ARBA00005653"/>
    </source>
</evidence>
<dbReference type="GO" id="GO:1990246">
    <property type="term" value="C:uniplex complex"/>
    <property type="evidence" value="ECO:0007669"/>
    <property type="project" value="TreeGrafter"/>
</dbReference>
<evidence type="ECO:0000256" key="1">
    <source>
        <dbReference type="ARBA" id="ARBA00004448"/>
    </source>
</evidence>
<evidence type="ECO:0000256" key="5">
    <source>
        <dbReference type="ARBA" id="ARBA00022673"/>
    </source>
</evidence>
<keyword evidence="11 15" id="KW-0496">Mitochondrion</keyword>
<comment type="function">
    <text evidence="15">Mitochondrial inner membrane calcium uniporter that mediates calcium uptake into mitochondria. Mitochondrial calcium homeostasis plays key roles in cellular physiology and regulates cell bioenergetics, cytoplasmic calcium signals and activation of cell death pathways.</text>
</comment>
<comment type="subcellular location">
    <subcellularLocation>
        <location evidence="1 15">Mitochondrion inner membrane</location>
        <topology evidence="1 15">Multi-pass membrane protein</topology>
    </subcellularLocation>
</comment>
<protein>
    <recommendedName>
        <fullName evidence="15">Calcium uniporter protein</fullName>
    </recommendedName>
</protein>
<keyword evidence="6 15" id="KW-0812">Transmembrane</keyword>
<evidence type="ECO:0000256" key="11">
    <source>
        <dbReference type="ARBA" id="ARBA00023128"/>
    </source>
</evidence>
<keyword evidence="7 15" id="KW-0999">Mitochondrion inner membrane</keyword>
<keyword evidence="8 15" id="KW-0106">Calcium</keyword>
<feature type="coiled-coil region" evidence="16">
    <location>
        <begin position="66"/>
        <end position="93"/>
    </location>
</feature>
<dbReference type="InterPro" id="IPR006769">
    <property type="entry name" value="MCU_C"/>
</dbReference>
<feature type="region of interest" description="Disordered" evidence="17">
    <location>
        <begin position="225"/>
        <end position="247"/>
    </location>
</feature>
<dbReference type="PANTHER" id="PTHR13462">
    <property type="entry name" value="CALCIUM UNIPORTER PROTEIN, MITOCHONDRIAL"/>
    <property type="match status" value="1"/>
</dbReference>